<gene>
    <name evidence="1" type="ORF">PXEA_LOCUS23515</name>
</gene>
<proteinExistence type="predicted"/>
<evidence type="ECO:0000313" key="2">
    <source>
        <dbReference type="Proteomes" id="UP000784294"/>
    </source>
</evidence>
<protein>
    <submittedName>
        <fullName evidence="1">Uncharacterized protein</fullName>
    </submittedName>
</protein>
<accession>A0A3S5AID8</accession>
<sequence>MPTGAPIFSSGMHMHQTSSLNFSRKPTSSFAVGGSASISSNSFPPLSANVSVKERGASTEAFEHDVAKSSVISGSGLNLIPDIVSCSRLQVK</sequence>
<dbReference type="EMBL" id="CAAALY010109140">
    <property type="protein sequence ID" value="VEL30075.1"/>
    <property type="molecule type" value="Genomic_DNA"/>
</dbReference>
<name>A0A3S5AID8_9PLAT</name>
<evidence type="ECO:0000313" key="1">
    <source>
        <dbReference type="EMBL" id="VEL30075.1"/>
    </source>
</evidence>
<reference evidence="1" key="1">
    <citation type="submission" date="2018-11" db="EMBL/GenBank/DDBJ databases">
        <authorList>
            <consortium name="Pathogen Informatics"/>
        </authorList>
    </citation>
    <scope>NUCLEOTIDE SEQUENCE</scope>
</reference>
<organism evidence="1 2">
    <name type="scientific">Protopolystoma xenopodis</name>
    <dbReference type="NCBI Taxonomy" id="117903"/>
    <lineage>
        <taxon>Eukaryota</taxon>
        <taxon>Metazoa</taxon>
        <taxon>Spiralia</taxon>
        <taxon>Lophotrochozoa</taxon>
        <taxon>Platyhelminthes</taxon>
        <taxon>Monogenea</taxon>
        <taxon>Polyopisthocotylea</taxon>
        <taxon>Polystomatidea</taxon>
        <taxon>Polystomatidae</taxon>
        <taxon>Protopolystoma</taxon>
    </lineage>
</organism>
<dbReference type="Proteomes" id="UP000784294">
    <property type="component" value="Unassembled WGS sequence"/>
</dbReference>
<dbReference type="AlphaFoldDB" id="A0A3S5AID8"/>
<comment type="caution">
    <text evidence="1">The sequence shown here is derived from an EMBL/GenBank/DDBJ whole genome shotgun (WGS) entry which is preliminary data.</text>
</comment>
<keyword evidence="2" id="KW-1185">Reference proteome</keyword>